<dbReference type="Proteomes" id="UP001549112">
    <property type="component" value="Unassembled WGS sequence"/>
</dbReference>
<organism evidence="1 2">
    <name type="scientific">Bartonella japonica</name>
    <dbReference type="NCBI Taxonomy" id="357761"/>
    <lineage>
        <taxon>Bacteria</taxon>
        <taxon>Pseudomonadati</taxon>
        <taxon>Pseudomonadota</taxon>
        <taxon>Alphaproteobacteria</taxon>
        <taxon>Hyphomicrobiales</taxon>
        <taxon>Bartonellaceae</taxon>
        <taxon>Bartonella</taxon>
    </lineage>
</organism>
<dbReference type="EMBL" id="JBEPLT010000001">
    <property type="protein sequence ID" value="MET3559553.1"/>
    <property type="molecule type" value="Genomic_DNA"/>
</dbReference>
<accession>A0ABV2FLU2</accession>
<protein>
    <submittedName>
        <fullName evidence="1">Uncharacterized protein</fullName>
    </submittedName>
</protein>
<comment type="caution">
    <text evidence="1">The sequence shown here is derived from an EMBL/GenBank/DDBJ whole genome shotgun (WGS) entry which is preliminary data.</text>
</comment>
<keyword evidence="2" id="KW-1185">Reference proteome</keyword>
<gene>
    <name evidence="1" type="ORF">ABID39_000223</name>
</gene>
<evidence type="ECO:0000313" key="1">
    <source>
        <dbReference type="EMBL" id="MET3559553.1"/>
    </source>
</evidence>
<reference evidence="1 2" key="1">
    <citation type="submission" date="2024-06" db="EMBL/GenBank/DDBJ databases">
        <title>Genomic Encyclopedia of Type Strains, Phase IV (KMG-IV): sequencing the most valuable type-strain genomes for metagenomic binning, comparative biology and taxonomic classification.</title>
        <authorList>
            <person name="Goeker M."/>
        </authorList>
    </citation>
    <scope>NUCLEOTIDE SEQUENCE [LARGE SCALE GENOMIC DNA]</scope>
    <source>
        <strain evidence="1 2">DSM 23650</strain>
    </source>
</reference>
<proteinExistence type="predicted"/>
<sequence>MLRDPLAISNIVMNRPTVEARLAILGASGNFTDGIISYKGNWLDCKNLCFIR</sequence>
<evidence type="ECO:0000313" key="2">
    <source>
        <dbReference type="Proteomes" id="UP001549112"/>
    </source>
</evidence>
<name>A0ABV2FLU2_9HYPH</name>